<evidence type="ECO:0000259" key="2">
    <source>
        <dbReference type="Pfam" id="PF25298"/>
    </source>
</evidence>
<gene>
    <name evidence="3" type="ORF">SFRICE_006202</name>
</gene>
<evidence type="ECO:0000313" key="3">
    <source>
        <dbReference type="EMBL" id="SOQ42882.1"/>
    </source>
</evidence>
<organism evidence="3">
    <name type="scientific">Spodoptera frugiperda</name>
    <name type="common">Fall armyworm</name>
    <dbReference type="NCBI Taxonomy" id="7108"/>
    <lineage>
        <taxon>Eukaryota</taxon>
        <taxon>Metazoa</taxon>
        <taxon>Ecdysozoa</taxon>
        <taxon>Arthropoda</taxon>
        <taxon>Hexapoda</taxon>
        <taxon>Insecta</taxon>
        <taxon>Pterygota</taxon>
        <taxon>Neoptera</taxon>
        <taxon>Endopterygota</taxon>
        <taxon>Lepidoptera</taxon>
        <taxon>Glossata</taxon>
        <taxon>Ditrysia</taxon>
        <taxon>Noctuoidea</taxon>
        <taxon>Noctuidae</taxon>
        <taxon>Amphipyrinae</taxon>
        <taxon>Spodoptera</taxon>
    </lineage>
</organism>
<reference evidence="3" key="1">
    <citation type="submission" date="2016-07" db="EMBL/GenBank/DDBJ databases">
        <authorList>
            <person name="Bretaudeau A."/>
        </authorList>
    </citation>
    <scope>NUCLEOTIDE SEQUENCE</scope>
    <source>
        <strain evidence="3">Rice</strain>
        <tissue evidence="3">Whole body</tissue>
    </source>
</reference>
<feature type="region of interest" description="Disordered" evidence="1">
    <location>
        <begin position="1"/>
        <end position="26"/>
    </location>
</feature>
<name>A0A2H1VQX4_SPOFR</name>
<sequence>MMSTETTKSEIEPIPNESETNKRDLNDLEKEREDLMRRLDKLAARLNILELCALSRCLEIQGVPEKKKENRIDIVKNIGSIVGFHIEEDYIVSCAREAKQDCTSSYRPRTMLLEMRTAKWRDQLFMAVINYNKANLKNKLSSRHLGFSGNKSLIFVNEVLSATIKELHVATKKRANEKGYKYVWLKGGKVFVRKTDGSPRIQINTVNSLDQQVI</sequence>
<dbReference type="EMBL" id="ODYU01003732">
    <property type="protein sequence ID" value="SOQ42882.1"/>
    <property type="molecule type" value="Genomic_DNA"/>
</dbReference>
<protein>
    <submittedName>
        <fullName evidence="3">SFRICE_006202</fullName>
    </submittedName>
</protein>
<accession>A0A2H1VQX4</accession>
<evidence type="ECO:0000256" key="1">
    <source>
        <dbReference type="SAM" id="MobiDB-lite"/>
    </source>
</evidence>
<proteinExistence type="predicted"/>
<dbReference type="Pfam" id="PF25298">
    <property type="entry name" value="Baculo_FP_2nd"/>
    <property type="match status" value="1"/>
</dbReference>
<dbReference type="AlphaFoldDB" id="A0A2H1VQX4"/>
<feature type="domain" description="FP protein C-terminal" evidence="2">
    <location>
        <begin position="163"/>
        <end position="210"/>
    </location>
</feature>
<dbReference type="InterPro" id="IPR057251">
    <property type="entry name" value="FP_C"/>
</dbReference>